<reference evidence="1" key="1">
    <citation type="submission" date="2025-08" db="UniProtKB">
        <authorList>
            <consortium name="Ensembl"/>
        </authorList>
    </citation>
    <scope>IDENTIFICATION</scope>
</reference>
<dbReference type="Proteomes" id="UP000694545">
    <property type="component" value="Unplaced"/>
</dbReference>
<evidence type="ECO:0000313" key="1">
    <source>
        <dbReference type="Ensembl" id="ENSVKKP00000024549.1"/>
    </source>
</evidence>
<accession>A0A8D2LNK5</accession>
<protein>
    <submittedName>
        <fullName evidence="1">Uncharacterized protein</fullName>
    </submittedName>
</protein>
<dbReference type="Ensembl" id="ENSVKKT00000025145.1">
    <property type="protein sequence ID" value="ENSVKKP00000024549.1"/>
    <property type="gene ID" value="ENSVKKG00000016169.1"/>
</dbReference>
<evidence type="ECO:0000313" key="2">
    <source>
        <dbReference type="Proteomes" id="UP000694545"/>
    </source>
</evidence>
<organism evidence="1 2">
    <name type="scientific">Varanus komodoensis</name>
    <name type="common">Komodo dragon</name>
    <dbReference type="NCBI Taxonomy" id="61221"/>
    <lineage>
        <taxon>Eukaryota</taxon>
        <taxon>Metazoa</taxon>
        <taxon>Chordata</taxon>
        <taxon>Craniata</taxon>
        <taxon>Vertebrata</taxon>
        <taxon>Euteleostomi</taxon>
        <taxon>Lepidosauria</taxon>
        <taxon>Squamata</taxon>
        <taxon>Bifurcata</taxon>
        <taxon>Unidentata</taxon>
        <taxon>Episquamata</taxon>
        <taxon>Toxicofera</taxon>
        <taxon>Anguimorpha</taxon>
        <taxon>Paleoanguimorpha</taxon>
        <taxon>Varanoidea</taxon>
        <taxon>Varanidae</taxon>
        <taxon>Varanus</taxon>
    </lineage>
</organism>
<sequence length="103" mass="11132">VKQHLDCGSSAARCWVCVLSGHRDVHKGLPALAGLTVQSSRMRRMHGRLPVLVGLATQTPIMRPLSKESRSQLCLKVLRPHEVGEISSSAVSLTMGMGKSCRS</sequence>
<reference evidence="1" key="2">
    <citation type="submission" date="2025-09" db="UniProtKB">
        <authorList>
            <consortium name="Ensembl"/>
        </authorList>
    </citation>
    <scope>IDENTIFICATION</scope>
</reference>
<name>A0A8D2LNK5_VARKO</name>
<dbReference type="AlphaFoldDB" id="A0A8D2LNK5"/>
<keyword evidence="2" id="KW-1185">Reference proteome</keyword>
<proteinExistence type="predicted"/>